<dbReference type="EMBL" id="LR796249">
    <property type="protein sequence ID" value="CAB4131443.1"/>
    <property type="molecule type" value="Genomic_DNA"/>
</dbReference>
<organism evidence="2">
    <name type="scientific">uncultured Caudovirales phage</name>
    <dbReference type="NCBI Taxonomy" id="2100421"/>
    <lineage>
        <taxon>Viruses</taxon>
        <taxon>Duplodnaviria</taxon>
        <taxon>Heunggongvirae</taxon>
        <taxon>Uroviricota</taxon>
        <taxon>Caudoviricetes</taxon>
        <taxon>Peduoviridae</taxon>
        <taxon>Maltschvirus</taxon>
        <taxon>Maltschvirus maltsch</taxon>
    </lineage>
</organism>
<dbReference type="EMBL" id="LR796294">
    <property type="protein sequence ID" value="CAB4135245.1"/>
    <property type="molecule type" value="Genomic_DNA"/>
</dbReference>
<name>A0A6J5LLU1_9CAUD</name>
<sequence>MKPEDVQKQIADHVEEVLEHTVRYPLDGPCDEFAKTLCRNFGIADPQVEDARINDGVVHFTIKLGASLRYIRYTFTVTETKDKEDLSG</sequence>
<evidence type="ECO:0000313" key="1">
    <source>
        <dbReference type="EMBL" id="CAB4131443.1"/>
    </source>
</evidence>
<gene>
    <name evidence="1" type="ORF">UFOVP127_95</name>
    <name evidence="2" type="ORF">UFOVP276_201</name>
</gene>
<accession>A0A6J5LLU1</accession>
<proteinExistence type="predicted"/>
<protein>
    <submittedName>
        <fullName evidence="2">Uncharacterized protein</fullName>
    </submittedName>
</protein>
<reference evidence="2" key="1">
    <citation type="submission" date="2020-04" db="EMBL/GenBank/DDBJ databases">
        <authorList>
            <person name="Chiriac C."/>
            <person name="Salcher M."/>
            <person name="Ghai R."/>
            <person name="Kavagutti S V."/>
        </authorList>
    </citation>
    <scope>NUCLEOTIDE SEQUENCE</scope>
</reference>
<evidence type="ECO:0000313" key="2">
    <source>
        <dbReference type="EMBL" id="CAB4135245.1"/>
    </source>
</evidence>